<feature type="transmembrane region" description="Helical" evidence="5">
    <location>
        <begin position="143"/>
        <end position="163"/>
    </location>
</feature>
<sequence length="201" mass="22644">MLEELTDSLNLIISQTKMNSSILATIVITLWIIFFLTRLDRRLLLLGIIPRRLKGVPGILLAPLLHLNFNHLFFNCIPLIVLSNFILINGLYYYIAVTLIITLLTGICVWCFAKSAVHVGASGVITGYWSFLVLNLYQTGTVTTIILGLLSVYYFAGIFFGIFPGKKGVSWESHFFGLLAGLATSYLFTYYPNYVQILYQQ</sequence>
<organism evidence="7 8">
    <name type="scientific">Legionella lytica</name>
    <dbReference type="NCBI Taxonomy" id="96232"/>
    <lineage>
        <taxon>Bacteria</taxon>
        <taxon>Pseudomonadati</taxon>
        <taxon>Pseudomonadota</taxon>
        <taxon>Gammaproteobacteria</taxon>
        <taxon>Legionellales</taxon>
        <taxon>Legionellaceae</taxon>
        <taxon>Legionella</taxon>
    </lineage>
</organism>
<dbReference type="GO" id="GO:0006508">
    <property type="term" value="P:proteolysis"/>
    <property type="evidence" value="ECO:0007669"/>
    <property type="project" value="UniProtKB-KW"/>
</dbReference>
<dbReference type="SUPFAM" id="SSF144091">
    <property type="entry name" value="Rhomboid-like"/>
    <property type="match status" value="1"/>
</dbReference>
<keyword evidence="4 5" id="KW-0472">Membrane</keyword>
<evidence type="ECO:0000256" key="4">
    <source>
        <dbReference type="ARBA" id="ARBA00023136"/>
    </source>
</evidence>
<name>A0ABY4Y6N9_9GAMM</name>
<keyword evidence="8" id="KW-1185">Reference proteome</keyword>
<comment type="subcellular location">
    <subcellularLocation>
        <location evidence="1">Membrane</location>
        <topology evidence="1">Multi-pass membrane protein</topology>
    </subcellularLocation>
</comment>
<accession>A0ABY4Y6N9</accession>
<evidence type="ECO:0000259" key="6">
    <source>
        <dbReference type="Pfam" id="PF01694"/>
    </source>
</evidence>
<keyword evidence="7" id="KW-0378">Hydrolase</keyword>
<dbReference type="InterPro" id="IPR022764">
    <property type="entry name" value="Peptidase_S54_rhomboid_dom"/>
</dbReference>
<evidence type="ECO:0000256" key="5">
    <source>
        <dbReference type="SAM" id="Phobius"/>
    </source>
</evidence>
<dbReference type="Pfam" id="PF01694">
    <property type="entry name" value="Rhomboid"/>
    <property type="match status" value="1"/>
</dbReference>
<dbReference type="EMBL" id="CP071527">
    <property type="protein sequence ID" value="USQ13225.1"/>
    <property type="molecule type" value="Genomic_DNA"/>
</dbReference>
<feature type="transmembrane region" description="Helical" evidence="5">
    <location>
        <begin position="20"/>
        <end position="39"/>
    </location>
</feature>
<evidence type="ECO:0000256" key="1">
    <source>
        <dbReference type="ARBA" id="ARBA00004141"/>
    </source>
</evidence>
<dbReference type="RefSeq" id="WP_252579527.1">
    <property type="nucleotide sequence ID" value="NZ_CP071527.1"/>
</dbReference>
<keyword evidence="2 5" id="KW-0812">Transmembrane</keyword>
<evidence type="ECO:0000313" key="7">
    <source>
        <dbReference type="EMBL" id="USQ13225.1"/>
    </source>
</evidence>
<gene>
    <name evidence="7" type="ORF">J2N86_11070</name>
</gene>
<evidence type="ECO:0000256" key="3">
    <source>
        <dbReference type="ARBA" id="ARBA00022989"/>
    </source>
</evidence>
<feature type="transmembrane region" description="Helical" evidence="5">
    <location>
        <begin position="60"/>
        <end position="85"/>
    </location>
</feature>
<reference evidence="7" key="1">
    <citation type="submission" date="2021-03" db="EMBL/GenBank/DDBJ databases">
        <title>Legionella lytica PCM 2298.</title>
        <authorList>
            <person name="Koper P."/>
        </authorList>
    </citation>
    <scope>NUCLEOTIDE SEQUENCE</scope>
    <source>
        <strain evidence="7">PCM 2298</strain>
    </source>
</reference>
<evidence type="ECO:0000313" key="8">
    <source>
        <dbReference type="Proteomes" id="UP001057474"/>
    </source>
</evidence>
<proteinExistence type="predicted"/>
<feature type="transmembrane region" description="Helical" evidence="5">
    <location>
        <begin position="91"/>
        <end position="112"/>
    </location>
</feature>
<keyword evidence="7" id="KW-0645">Protease</keyword>
<feature type="domain" description="Peptidase S54 rhomboid" evidence="6">
    <location>
        <begin position="59"/>
        <end position="189"/>
    </location>
</feature>
<dbReference type="InterPro" id="IPR035952">
    <property type="entry name" value="Rhomboid-like_sf"/>
</dbReference>
<dbReference type="Gene3D" id="1.20.1540.10">
    <property type="entry name" value="Rhomboid-like"/>
    <property type="match status" value="1"/>
</dbReference>
<protein>
    <submittedName>
        <fullName evidence="7">Rhomboid family intramembrane serine protease</fullName>
    </submittedName>
</protein>
<evidence type="ECO:0000256" key="2">
    <source>
        <dbReference type="ARBA" id="ARBA00022692"/>
    </source>
</evidence>
<feature type="transmembrane region" description="Helical" evidence="5">
    <location>
        <begin position="175"/>
        <end position="191"/>
    </location>
</feature>
<feature type="transmembrane region" description="Helical" evidence="5">
    <location>
        <begin position="119"/>
        <end position="137"/>
    </location>
</feature>
<dbReference type="Proteomes" id="UP001057474">
    <property type="component" value="Chromosome"/>
</dbReference>
<dbReference type="GO" id="GO:0008233">
    <property type="term" value="F:peptidase activity"/>
    <property type="evidence" value="ECO:0007669"/>
    <property type="project" value="UniProtKB-KW"/>
</dbReference>
<keyword evidence="3 5" id="KW-1133">Transmembrane helix</keyword>